<protein>
    <recommendedName>
        <fullName evidence="1">Nucleotidyl transferase domain-containing protein</fullName>
    </recommendedName>
</protein>
<dbReference type="CDD" id="cd02509">
    <property type="entry name" value="GDP-M1P_Guanylyltransferase"/>
    <property type="match status" value="1"/>
</dbReference>
<dbReference type="Pfam" id="PF00483">
    <property type="entry name" value="NTP_transferase"/>
    <property type="match status" value="1"/>
</dbReference>
<dbReference type="Proteomes" id="UP000030101">
    <property type="component" value="Unassembled WGS sequence"/>
</dbReference>
<dbReference type="InterPro" id="IPR049577">
    <property type="entry name" value="GMPP_N"/>
</dbReference>
<comment type="caution">
    <text evidence="2">The sequence shown here is derived from an EMBL/GenBank/DDBJ whole genome shotgun (WGS) entry which is preliminary data.</text>
</comment>
<dbReference type="InterPro" id="IPR051161">
    <property type="entry name" value="Mannose-6P_isomerase_type2"/>
</dbReference>
<evidence type="ECO:0000313" key="2">
    <source>
        <dbReference type="EMBL" id="KGN91759.1"/>
    </source>
</evidence>
<dbReference type="SUPFAM" id="SSF159283">
    <property type="entry name" value="Guanosine diphospho-D-mannose pyrophosphorylase/mannose-6-phosphate isomerase linker domain"/>
    <property type="match status" value="1"/>
</dbReference>
<dbReference type="PANTHER" id="PTHR46390">
    <property type="entry name" value="MANNOSE-1-PHOSPHATE GUANYLYLTRANSFERASE"/>
    <property type="match status" value="1"/>
</dbReference>
<sequence length="358" mass="40360">MRSNHYCIILAGGVGSRFWPLSKASQPKQFIDVLGTGKSFIRMTFDRLSPLFPTENFYVMTGEAYREDVLAELPMLKAHQVLTEPERRNTAPCIAYAAYKLKQKDPNALLLVTPSDHYIADEGRFRDCIAKQLEDAEKEDALFTIGIRPTYPAIGYGYIEVEQSIMRLNRSQPVLQFKEKPSLPVAVDMLAKGNYLWNSGMFIWKASVFTSALEAHLPEVSSLFAPISSYNTPQESADVRLAFLRSPSVSIDYGLIEKAHNVKVAPSDFGWSDLGTWESLYHQLDKDDAENAVSAPKAKEVDLRECRNLLVKSSSPNKRLVLYGIEDMLVVDTPETLFISRRGDEAAMHEIIKEKQEK</sequence>
<evidence type="ECO:0000259" key="1">
    <source>
        <dbReference type="Pfam" id="PF00483"/>
    </source>
</evidence>
<keyword evidence="3" id="KW-1185">Reference proteome</keyword>
<proteinExistence type="predicted"/>
<dbReference type="PANTHER" id="PTHR46390:SF1">
    <property type="entry name" value="MANNOSE-1-PHOSPHATE GUANYLYLTRANSFERASE"/>
    <property type="match status" value="1"/>
</dbReference>
<dbReference type="RefSeq" id="WP_036792654.1">
    <property type="nucleotide sequence ID" value="NZ_JQZV01000013.1"/>
</dbReference>
<name>A0ABR4XJ86_9PORP</name>
<evidence type="ECO:0000313" key="3">
    <source>
        <dbReference type="Proteomes" id="UP000030101"/>
    </source>
</evidence>
<dbReference type="EMBL" id="JQZV01000013">
    <property type="protein sequence ID" value="KGN91759.1"/>
    <property type="molecule type" value="Genomic_DNA"/>
</dbReference>
<accession>A0ABR4XJ86</accession>
<feature type="domain" description="Nucleotidyl transferase" evidence="1">
    <location>
        <begin position="8"/>
        <end position="286"/>
    </location>
</feature>
<organism evidence="2 3">
    <name type="scientific">Porphyromonas canoris</name>
    <dbReference type="NCBI Taxonomy" id="36875"/>
    <lineage>
        <taxon>Bacteria</taxon>
        <taxon>Pseudomonadati</taxon>
        <taxon>Bacteroidota</taxon>
        <taxon>Bacteroidia</taxon>
        <taxon>Bacteroidales</taxon>
        <taxon>Porphyromonadaceae</taxon>
        <taxon>Porphyromonas</taxon>
    </lineage>
</organism>
<dbReference type="Gene3D" id="3.90.550.10">
    <property type="entry name" value="Spore Coat Polysaccharide Biosynthesis Protein SpsA, Chain A"/>
    <property type="match status" value="1"/>
</dbReference>
<reference evidence="2 3" key="1">
    <citation type="submission" date="2014-08" db="EMBL/GenBank/DDBJ databases">
        <title>Porphyromonas canoris strain:OH2762 Genome sequencing.</title>
        <authorList>
            <person name="Wallis C."/>
            <person name="Deusch O."/>
            <person name="O'Flynn C."/>
            <person name="Davis I."/>
            <person name="Jospin G."/>
            <person name="Darling A.E."/>
            <person name="Coil D.A."/>
            <person name="Alexiev A."/>
            <person name="Horsfall A."/>
            <person name="Kirkwood N."/>
            <person name="Harris S."/>
            <person name="Eisen J.A."/>
        </authorList>
    </citation>
    <scope>NUCLEOTIDE SEQUENCE [LARGE SCALE GENOMIC DNA]</scope>
    <source>
        <strain evidence="3">COT-108 OH2762</strain>
    </source>
</reference>
<dbReference type="SUPFAM" id="SSF53448">
    <property type="entry name" value="Nucleotide-diphospho-sugar transferases"/>
    <property type="match status" value="1"/>
</dbReference>
<dbReference type="InterPro" id="IPR029044">
    <property type="entry name" value="Nucleotide-diphossugar_trans"/>
</dbReference>
<gene>
    <name evidence="2" type="ORF">HQ43_06600</name>
</gene>
<dbReference type="InterPro" id="IPR005835">
    <property type="entry name" value="NTP_transferase_dom"/>
</dbReference>